<evidence type="ECO:0000256" key="8">
    <source>
        <dbReference type="ARBA" id="ARBA00022909"/>
    </source>
</evidence>
<keyword evidence="6" id="KW-0479">Metal-binding</keyword>
<evidence type="ECO:0000256" key="7">
    <source>
        <dbReference type="ARBA" id="ARBA00022842"/>
    </source>
</evidence>
<dbReference type="InterPro" id="IPR011005">
    <property type="entry name" value="Dihydropteroate_synth-like_sf"/>
</dbReference>
<reference evidence="10" key="1">
    <citation type="submission" date="2020-10" db="EMBL/GenBank/DDBJ databases">
        <authorList>
            <person name="Gilroy R."/>
        </authorList>
    </citation>
    <scope>NUCLEOTIDE SEQUENCE</scope>
    <source>
        <strain evidence="10">15467</strain>
    </source>
</reference>
<dbReference type="EC" id="2.5.1.15" evidence="4"/>
<dbReference type="InterPro" id="IPR045031">
    <property type="entry name" value="DHP_synth-like"/>
</dbReference>
<feature type="domain" description="Pterin-binding" evidence="9">
    <location>
        <begin position="2"/>
        <end position="281"/>
    </location>
</feature>
<evidence type="ECO:0000256" key="3">
    <source>
        <dbReference type="ARBA" id="ARBA00004763"/>
    </source>
</evidence>
<dbReference type="GO" id="GO:0004156">
    <property type="term" value="F:dihydropteroate synthase activity"/>
    <property type="evidence" value="ECO:0007669"/>
    <property type="project" value="UniProtKB-EC"/>
</dbReference>
<dbReference type="EMBL" id="JADINB010000119">
    <property type="protein sequence ID" value="MBO8429304.1"/>
    <property type="molecule type" value="Genomic_DNA"/>
</dbReference>
<dbReference type="Gene3D" id="3.20.20.20">
    <property type="entry name" value="Dihydropteroate synthase-like"/>
    <property type="match status" value="1"/>
</dbReference>
<sequence length="294" mass="32850">MKQIMGIINVNGESFYSESRCTTSDQIRRKITQMVDEGADILDFGACSTRPGSTPVSESREWEGIRLALSIVRDELKDKDSACSRLFKRVGQRYALSIDTFRSSIVEKACDYIGDFTINDISAGEDDPGMLPLAGKLKLPYIAMHKKGTPTDMQQRCDYRRGVVTEVIEYFKNFQVRAREYGITEYMIDPGFGFAKTVEQNYQLLAGIEKLKSSIMHITDNGCEPVPVLIGLSRKSMIWKPLGITPQEALCPTAALNLQALLLGGDILRVHDVAQAAGCIKLYRQLAPYLNKDF</sequence>
<accession>A0A9D9GYC8</accession>
<evidence type="ECO:0000256" key="2">
    <source>
        <dbReference type="ARBA" id="ARBA00001946"/>
    </source>
</evidence>
<evidence type="ECO:0000256" key="6">
    <source>
        <dbReference type="ARBA" id="ARBA00022723"/>
    </source>
</evidence>
<dbReference type="Pfam" id="PF00809">
    <property type="entry name" value="Pterin_bind"/>
    <property type="match status" value="1"/>
</dbReference>
<dbReference type="InterPro" id="IPR000489">
    <property type="entry name" value="Pterin-binding_dom"/>
</dbReference>
<dbReference type="PANTHER" id="PTHR20941:SF1">
    <property type="entry name" value="FOLIC ACID SYNTHESIS PROTEIN FOL1"/>
    <property type="match status" value="1"/>
</dbReference>
<comment type="cofactor">
    <cofactor evidence="2">
        <name>Mg(2+)</name>
        <dbReference type="ChEBI" id="CHEBI:18420"/>
    </cofactor>
</comment>
<evidence type="ECO:0000313" key="11">
    <source>
        <dbReference type="Proteomes" id="UP000823635"/>
    </source>
</evidence>
<dbReference type="GO" id="GO:0046656">
    <property type="term" value="P:folic acid biosynthetic process"/>
    <property type="evidence" value="ECO:0007669"/>
    <property type="project" value="UniProtKB-KW"/>
</dbReference>
<protein>
    <recommendedName>
        <fullName evidence="4">dihydropteroate synthase</fullName>
        <ecNumber evidence="4">2.5.1.15</ecNumber>
    </recommendedName>
</protein>
<dbReference type="GO" id="GO:0005829">
    <property type="term" value="C:cytosol"/>
    <property type="evidence" value="ECO:0007669"/>
    <property type="project" value="TreeGrafter"/>
</dbReference>
<evidence type="ECO:0000256" key="4">
    <source>
        <dbReference type="ARBA" id="ARBA00012458"/>
    </source>
</evidence>
<dbReference type="NCBIfam" id="TIGR01496">
    <property type="entry name" value="DHPS"/>
    <property type="match status" value="1"/>
</dbReference>
<dbReference type="SUPFAM" id="SSF51717">
    <property type="entry name" value="Dihydropteroate synthetase-like"/>
    <property type="match status" value="1"/>
</dbReference>
<organism evidence="10 11">
    <name type="scientific">Candidatus Egerieousia excrementavium</name>
    <dbReference type="NCBI Taxonomy" id="2840778"/>
    <lineage>
        <taxon>Bacteria</taxon>
        <taxon>Pseudomonadati</taxon>
        <taxon>Bacteroidota</taxon>
        <taxon>Bacteroidia</taxon>
        <taxon>Bacteroidales</taxon>
        <taxon>Candidatus Egerieousia</taxon>
    </lineage>
</organism>
<dbReference type="InterPro" id="IPR006390">
    <property type="entry name" value="DHP_synth_dom"/>
</dbReference>
<dbReference type="Proteomes" id="UP000823635">
    <property type="component" value="Unassembled WGS sequence"/>
</dbReference>
<dbReference type="GO" id="GO:0046872">
    <property type="term" value="F:metal ion binding"/>
    <property type="evidence" value="ECO:0007669"/>
    <property type="project" value="UniProtKB-KW"/>
</dbReference>
<evidence type="ECO:0000256" key="1">
    <source>
        <dbReference type="ARBA" id="ARBA00000012"/>
    </source>
</evidence>
<dbReference type="PROSITE" id="PS00793">
    <property type="entry name" value="DHPS_2"/>
    <property type="match status" value="1"/>
</dbReference>
<evidence type="ECO:0000313" key="10">
    <source>
        <dbReference type="EMBL" id="MBO8429304.1"/>
    </source>
</evidence>
<dbReference type="GO" id="GO:0046654">
    <property type="term" value="P:tetrahydrofolate biosynthetic process"/>
    <property type="evidence" value="ECO:0007669"/>
    <property type="project" value="TreeGrafter"/>
</dbReference>
<dbReference type="AlphaFoldDB" id="A0A9D9GYC8"/>
<comment type="caution">
    <text evidence="10">The sequence shown here is derived from an EMBL/GenBank/DDBJ whole genome shotgun (WGS) entry which is preliminary data.</text>
</comment>
<gene>
    <name evidence="10" type="primary">folP</name>
    <name evidence="10" type="ORF">IAC68_05180</name>
</gene>
<proteinExistence type="predicted"/>
<keyword evidence="7" id="KW-0460">Magnesium</keyword>
<keyword evidence="5 10" id="KW-0808">Transferase</keyword>
<evidence type="ECO:0000259" key="9">
    <source>
        <dbReference type="PROSITE" id="PS50972"/>
    </source>
</evidence>
<comment type="pathway">
    <text evidence="3">Cofactor biosynthesis; tetrahydrofolate biosynthesis; 7,8-dihydrofolate from 2-amino-4-hydroxy-6-hydroxymethyl-7,8-dihydropteridine diphosphate and 4-aminobenzoate: step 1/2.</text>
</comment>
<keyword evidence="8" id="KW-0289">Folate biosynthesis</keyword>
<evidence type="ECO:0000256" key="5">
    <source>
        <dbReference type="ARBA" id="ARBA00022679"/>
    </source>
</evidence>
<dbReference type="PROSITE" id="PS50972">
    <property type="entry name" value="PTERIN_BINDING"/>
    <property type="match status" value="1"/>
</dbReference>
<name>A0A9D9GYC8_9BACT</name>
<comment type="catalytic activity">
    <reaction evidence="1">
        <text>(7,8-dihydropterin-6-yl)methyl diphosphate + 4-aminobenzoate = 7,8-dihydropteroate + diphosphate</text>
        <dbReference type="Rhea" id="RHEA:19949"/>
        <dbReference type="ChEBI" id="CHEBI:17836"/>
        <dbReference type="ChEBI" id="CHEBI:17839"/>
        <dbReference type="ChEBI" id="CHEBI:33019"/>
        <dbReference type="ChEBI" id="CHEBI:72950"/>
        <dbReference type="EC" id="2.5.1.15"/>
    </reaction>
</comment>
<reference evidence="10" key="2">
    <citation type="journal article" date="2021" name="PeerJ">
        <title>Extensive microbial diversity within the chicken gut microbiome revealed by metagenomics and culture.</title>
        <authorList>
            <person name="Gilroy R."/>
            <person name="Ravi A."/>
            <person name="Getino M."/>
            <person name="Pursley I."/>
            <person name="Horton D.L."/>
            <person name="Alikhan N.F."/>
            <person name="Baker D."/>
            <person name="Gharbi K."/>
            <person name="Hall N."/>
            <person name="Watson M."/>
            <person name="Adriaenssens E.M."/>
            <person name="Foster-Nyarko E."/>
            <person name="Jarju S."/>
            <person name="Secka A."/>
            <person name="Antonio M."/>
            <person name="Oren A."/>
            <person name="Chaudhuri R.R."/>
            <person name="La Ragione R."/>
            <person name="Hildebrand F."/>
            <person name="Pallen M.J."/>
        </authorList>
    </citation>
    <scope>NUCLEOTIDE SEQUENCE</scope>
    <source>
        <strain evidence="10">15467</strain>
    </source>
</reference>
<dbReference type="PANTHER" id="PTHR20941">
    <property type="entry name" value="FOLATE SYNTHESIS PROTEINS"/>
    <property type="match status" value="1"/>
</dbReference>